<protein>
    <submittedName>
        <fullName evidence="10">Response regulator transcription factor</fullName>
    </submittedName>
</protein>
<dbReference type="CDD" id="cd00383">
    <property type="entry name" value="trans_reg_C"/>
    <property type="match status" value="1"/>
</dbReference>
<keyword evidence="1 6" id="KW-0597">Phosphoprotein</keyword>
<organism evidence="10 11">
    <name type="scientific">Marinomonas phaeophyticola</name>
    <dbReference type="NCBI Taxonomy" id="3004091"/>
    <lineage>
        <taxon>Bacteria</taxon>
        <taxon>Pseudomonadati</taxon>
        <taxon>Pseudomonadota</taxon>
        <taxon>Gammaproteobacteria</taxon>
        <taxon>Oceanospirillales</taxon>
        <taxon>Oceanospirillaceae</taxon>
        <taxon>Marinomonas</taxon>
    </lineage>
</organism>
<dbReference type="InterPro" id="IPR011006">
    <property type="entry name" value="CheY-like_superfamily"/>
</dbReference>
<evidence type="ECO:0000256" key="3">
    <source>
        <dbReference type="ARBA" id="ARBA00023015"/>
    </source>
</evidence>
<keyword evidence="11" id="KW-1185">Reference proteome</keyword>
<evidence type="ECO:0000256" key="2">
    <source>
        <dbReference type="ARBA" id="ARBA00023012"/>
    </source>
</evidence>
<feature type="domain" description="Response regulatory" evidence="8">
    <location>
        <begin position="2"/>
        <end position="117"/>
    </location>
</feature>
<feature type="domain" description="OmpR/PhoB-type" evidence="9">
    <location>
        <begin position="126"/>
        <end position="223"/>
    </location>
</feature>
<dbReference type="PROSITE" id="PS50110">
    <property type="entry name" value="RESPONSE_REGULATORY"/>
    <property type="match status" value="1"/>
</dbReference>
<dbReference type="Gene3D" id="1.10.10.10">
    <property type="entry name" value="Winged helix-like DNA-binding domain superfamily/Winged helix DNA-binding domain"/>
    <property type="match status" value="1"/>
</dbReference>
<dbReference type="InterPro" id="IPR016032">
    <property type="entry name" value="Sig_transdc_resp-reg_C-effctor"/>
</dbReference>
<dbReference type="PROSITE" id="PS51755">
    <property type="entry name" value="OMPR_PHOB"/>
    <property type="match status" value="1"/>
</dbReference>
<keyword evidence="3" id="KW-0805">Transcription regulation</keyword>
<dbReference type="InterPro" id="IPR001789">
    <property type="entry name" value="Sig_transdc_resp-reg_receiver"/>
</dbReference>
<gene>
    <name evidence="10" type="ORF">O1D97_04940</name>
</gene>
<dbReference type="PANTHER" id="PTHR48111:SF22">
    <property type="entry name" value="REGULATOR OF RPOS"/>
    <property type="match status" value="1"/>
</dbReference>
<evidence type="ECO:0000256" key="7">
    <source>
        <dbReference type="PROSITE-ProRule" id="PRU01091"/>
    </source>
</evidence>
<name>A0ABT4JRL3_9GAMM</name>
<dbReference type="InterPro" id="IPR036388">
    <property type="entry name" value="WH-like_DNA-bd_sf"/>
</dbReference>
<dbReference type="InterPro" id="IPR001867">
    <property type="entry name" value="OmpR/PhoB-type_DNA-bd"/>
</dbReference>
<dbReference type="SMART" id="SM00448">
    <property type="entry name" value="REC"/>
    <property type="match status" value="1"/>
</dbReference>
<feature type="DNA-binding region" description="OmpR/PhoB-type" evidence="7">
    <location>
        <begin position="126"/>
        <end position="223"/>
    </location>
</feature>
<dbReference type="Gene3D" id="3.40.50.2300">
    <property type="match status" value="1"/>
</dbReference>
<keyword evidence="2" id="KW-0902">Two-component regulatory system</keyword>
<proteinExistence type="predicted"/>
<dbReference type="Gene3D" id="6.10.250.690">
    <property type="match status" value="1"/>
</dbReference>
<dbReference type="CDD" id="cd17574">
    <property type="entry name" value="REC_OmpR"/>
    <property type="match status" value="1"/>
</dbReference>
<evidence type="ECO:0000259" key="9">
    <source>
        <dbReference type="PROSITE" id="PS51755"/>
    </source>
</evidence>
<evidence type="ECO:0000256" key="5">
    <source>
        <dbReference type="ARBA" id="ARBA00023163"/>
    </source>
</evidence>
<dbReference type="InterPro" id="IPR039420">
    <property type="entry name" value="WalR-like"/>
</dbReference>
<dbReference type="Pfam" id="PF00072">
    <property type="entry name" value="Response_reg"/>
    <property type="match status" value="1"/>
</dbReference>
<evidence type="ECO:0000313" key="10">
    <source>
        <dbReference type="EMBL" id="MCZ2721010.1"/>
    </source>
</evidence>
<comment type="caution">
    <text evidence="10">The sequence shown here is derived from an EMBL/GenBank/DDBJ whole genome shotgun (WGS) entry which is preliminary data.</text>
</comment>
<dbReference type="SUPFAM" id="SSF52172">
    <property type="entry name" value="CheY-like"/>
    <property type="match status" value="1"/>
</dbReference>
<dbReference type="RefSeq" id="WP_269123348.1">
    <property type="nucleotide sequence ID" value="NZ_JAPUBN010000011.1"/>
</dbReference>
<keyword evidence="5" id="KW-0804">Transcription</keyword>
<sequence>MRILIVEDNKDIVANIYEYFEPLGYTVDSASNGLSGLSLAIENSYDVIILDIMLPRLDGVQLCQRLRQELMLNTPIIMLTAKDTVEDKVTGLKNGADDYLIKPFSLVELEARLYALSRRVSHNYTKQLLTLGPLEFDPQTLALTREEKALQLKPLGYKILAILMKDSPKVFSRKELEYQLWGDSPPDSDALRTHIHTMRQVIDKPFSSPMIKTVQGIGYCMVTPK</sequence>
<keyword evidence="4 7" id="KW-0238">DNA-binding</keyword>
<evidence type="ECO:0000313" key="11">
    <source>
        <dbReference type="Proteomes" id="UP001149719"/>
    </source>
</evidence>
<dbReference type="EMBL" id="JAPUBN010000011">
    <property type="protein sequence ID" value="MCZ2721010.1"/>
    <property type="molecule type" value="Genomic_DNA"/>
</dbReference>
<evidence type="ECO:0000256" key="1">
    <source>
        <dbReference type="ARBA" id="ARBA00022553"/>
    </source>
</evidence>
<dbReference type="PANTHER" id="PTHR48111">
    <property type="entry name" value="REGULATOR OF RPOS"/>
    <property type="match status" value="1"/>
</dbReference>
<dbReference type="Proteomes" id="UP001149719">
    <property type="component" value="Unassembled WGS sequence"/>
</dbReference>
<dbReference type="SMART" id="SM00862">
    <property type="entry name" value="Trans_reg_C"/>
    <property type="match status" value="1"/>
</dbReference>
<evidence type="ECO:0000256" key="6">
    <source>
        <dbReference type="PROSITE-ProRule" id="PRU00169"/>
    </source>
</evidence>
<evidence type="ECO:0000256" key="4">
    <source>
        <dbReference type="ARBA" id="ARBA00023125"/>
    </source>
</evidence>
<dbReference type="SUPFAM" id="SSF46894">
    <property type="entry name" value="C-terminal effector domain of the bipartite response regulators"/>
    <property type="match status" value="1"/>
</dbReference>
<feature type="modified residue" description="4-aspartylphosphate" evidence="6">
    <location>
        <position position="51"/>
    </location>
</feature>
<reference evidence="10" key="1">
    <citation type="submission" date="2022-12" db="EMBL/GenBank/DDBJ databases">
        <title>Marinomonas 15G1-11 sp. nov, isolated from marine algae.</title>
        <authorList>
            <person name="Butt M."/>
            <person name="Choi D.G."/>
            <person name="Kim J.M."/>
            <person name="Lee J.K."/>
            <person name="Baek J.H."/>
            <person name="Jeon C.O."/>
        </authorList>
    </citation>
    <scope>NUCLEOTIDE SEQUENCE</scope>
    <source>
        <strain evidence="10">15G1-11</strain>
    </source>
</reference>
<accession>A0ABT4JRL3</accession>
<evidence type="ECO:0000259" key="8">
    <source>
        <dbReference type="PROSITE" id="PS50110"/>
    </source>
</evidence>
<dbReference type="Pfam" id="PF00486">
    <property type="entry name" value="Trans_reg_C"/>
    <property type="match status" value="1"/>
</dbReference>